<evidence type="ECO:0000256" key="1">
    <source>
        <dbReference type="ARBA" id="ARBA00004167"/>
    </source>
</evidence>
<dbReference type="AlphaFoldDB" id="A0A7M7NMY3"/>
<evidence type="ECO:0000313" key="9">
    <source>
        <dbReference type="Proteomes" id="UP000007110"/>
    </source>
</evidence>
<dbReference type="InterPro" id="IPR051694">
    <property type="entry name" value="Immunoregulatory_rcpt-like"/>
</dbReference>
<dbReference type="InParanoid" id="A0A7M7NMY3"/>
<evidence type="ECO:0000313" key="8">
    <source>
        <dbReference type="EnsemblMetazoa" id="XP_030837068"/>
    </source>
</evidence>
<keyword evidence="9" id="KW-1185">Reference proteome</keyword>
<dbReference type="RefSeq" id="XP_030837068.1">
    <property type="nucleotide sequence ID" value="XM_030981208.1"/>
</dbReference>
<dbReference type="Proteomes" id="UP000007110">
    <property type="component" value="Unassembled WGS sequence"/>
</dbReference>
<reference evidence="8" key="2">
    <citation type="submission" date="2021-01" db="UniProtKB">
        <authorList>
            <consortium name="EnsemblMetazoa"/>
        </authorList>
    </citation>
    <scope>IDENTIFICATION</scope>
</reference>
<feature type="chain" id="PRO_5029782045" evidence="7">
    <location>
        <begin position="24"/>
        <end position="436"/>
    </location>
</feature>
<dbReference type="GeneID" id="762666"/>
<protein>
    <submittedName>
        <fullName evidence="8">Uncharacterized protein</fullName>
    </submittedName>
</protein>
<accession>A0A7M7NMY3</accession>
<dbReference type="OrthoDB" id="10171693at2759"/>
<proteinExistence type="predicted"/>
<dbReference type="PANTHER" id="PTHR15549:SF30">
    <property type="entry name" value="MID2 DOMAIN-CONTAINING PROTEIN"/>
    <property type="match status" value="1"/>
</dbReference>
<reference evidence="9" key="1">
    <citation type="submission" date="2015-02" db="EMBL/GenBank/DDBJ databases">
        <title>Genome sequencing for Strongylocentrotus purpuratus.</title>
        <authorList>
            <person name="Murali S."/>
            <person name="Liu Y."/>
            <person name="Vee V."/>
            <person name="English A."/>
            <person name="Wang M."/>
            <person name="Skinner E."/>
            <person name="Han Y."/>
            <person name="Muzny D.M."/>
            <person name="Worley K.C."/>
            <person name="Gibbs R.A."/>
        </authorList>
    </citation>
    <scope>NUCLEOTIDE SEQUENCE</scope>
</reference>
<feature type="transmembrane region" description="Helical" evidence="6">
    <location>
        <begin position="168"/>
        <end position="190"/>
    </location>
</feature>
<dbReference type="EnsemblMetazoa" id="XM_030981208">
    <property type="protein sequence ID" value="XP_030837068"/>
    <property type="gene ID" value="LOC762666"/>
</dbReference>
<keyword evidence="2 6" id="KW-0812">Transmembrane</keyword>
<dbReference type="PANTHER" id="PTHR15549">
    <property type="entry name" value="PAIRED IMMUNOGLOBULIN-LIKE TYPE 2 RECEPTOR"/>
    <property type="match status" value="1"/>
</dbReference>
<evidence type="ECO:0000256" key="2">
    <source>
        <dbReference type="ARBA" id="ARBA00022692"/>
    </source>
</evidence>
<evidence type="ECO:0000256" key="7">
    <source>
        <dbReference type="SAM" id="SignalP"/>
    </source>
</evidence>
<dbReference type="GO" id="GO:0071944">
    <property type="term" value="C:cell periphery"/>
    <property type="evidence" value="ECO:0007669"/>
    <property type="project" value="UniProtKB-ARBA"/>
</dbReference>
<evidence type="ECO:0000256" key="6">
    <source>
        <dbReference type="SAM" id="Phobius"/>
    </source>
</evidence>
<evidence type="ECO:0000256" key="4">
    <source>
        <dbReference type="ARBA" id="ARBA00023136"/>
    </source>
</evidence>
<evidence type="ECO:0000256" key="3">
    <source>
        <dbReference type="ARBA" id="ARBA00022989"/>
    </source>
</evidence>
<keyword evidence="3 6" id="KW-1133">Transmembrane helix</keyword>
<evidence type="ECO:0000256" key="5">
    <source>
        <dbReference type="SAM" id="MobiDB-lite"/>
    </source>
</evidence>
<name>A0A7M7NMY3_STRPU</name>
<keyword evidence="4 6" id="KW-0472">Membrane</keyword>
<dbReference type="OMA" id="CEPMIAG"/>
<dbReference type="KEGG" id="spu:762666"/>
<dbReference type="GO" id="GO:0016020">
    <property type="term" value="C:membrane"/>
    <property type="evidence" value="ECO:0007669"/>
    <property type="project" value="UniProtKB-SubCell"/>
</dbReference>
<feature type="region of interest" description="Disordered" evidence="5">
    <location>
        <begin position="118"/>
        <end position="161"/>
    </location>
</feature>
<feature type="region of interest" description="Disordered" evidence="5">
    <location>
        <begin position="199"/>
        <end position="223"/>
    </location>
</feature>
<feature type="compositionally biased region" description="Polar residues" evidence="5">
    <location>
        <begin position="124"/>
        <end position="157"/>
    </location>
</feature>
<keyword evidence="7" id="KW-0732">Signal</keyword>
<organism evidence="8 9">
    <name type="scientific">Strongylocentrotus purpuratus</name>
    <name type="common">Purple sea urchin</name>
    <dbReference type="NCBI Taxonomy" id="7668"/>
    <lineage>
        <taxon>Eukaryota</taxon>
        <taxon>Metazoa</taxon>
        <taxon>Echinodermata</taxon>
        <taxon>Eleutherozoa</taxon>
        <taxon>Echinozoa</taxon>
        <taxon>Echinoidea</taxon>
        <taxon>Euechinoidea</taxon>
        <taxon>Echinacea</taxon>
        <taxon>Camarodonta</taxon>
        <taxon>Echinidea</taxon>
        <taxon>Strongylocentrotidae</taxon>
        <taxon>Strongylocentrotus</taxon>
    </lineage>
</organism>
<feature type="signal peptide" evidence="7">
    <location>
        <begin position="1"/>
        <end position="23"/>
    </location>
</feature>
<sequence length="436" mass="47311">MDVMSAHYLLFSTLLFNFQLATCRPIGWLPWRGPDPNQGAACRGTPGFAQYCDKFSSGRIKYCSPCNLEQLRNSDISFPDECAELPCPWRCPEEISDSISPAPNTSCELTTAALTTQDTTTLAPSTSYEGGSSTPTQGALSLTTSNYQSTKPSNTSDGPALPPGNTGLWVGVGLGVLAVFIIAIVTAFCMRKRRRRKPVPTSSSCEPMIAGSNEFPLTPPQTPTSPEIIPGCTSVEITTQESNMFVKLDCNCGEDAIAVGPEGVTLTGLLPSTRYHIVVGTQEGDTTFYPKHHEVTKTLTDETQAVNRCNCSLHNLKTHIENNPMDSLSLKALFGRINQDEGDLLRALSQVLKVTSLTDVAGSPLFEEMIAIDSQLYAEEDSIKVYDIQRALAGQNQQVPQFVADICQKLSSIHEDCLPCKHLVCEVSRTSIETTV</sequence>
<comment type="subcellular location">
    <subcellularLocation>
        <location evidence="1">Membrane</location>
        <topology evidence="1">Single-pass membrane protein</topology>
    </subcellularLocation>
</comment>